<evidence type="ECO:0000256" key="1">
    <source>
        <dbReference type="SAM" id="MobiDB-lite"/>
    </source>
</evidence>
<protein>
    <recommendedName>
        <fullName evidence="4">Prefoldin subunit</fullName>
    </recommendedName>
</protein>
<accession>C5LRX8</accession>
<dbReference type="GeneID" id="9043588"/>
<evidence type="ECO:0000313" key="2">
    <source>
        <dbReference type="EMBL" id="EER00514.1"/>
    </source>
</evidence>
<dbReference type="OMA" id="NARIMYE"/>
<dbReference type="SUPFAM" id="SSF46579">
    <property type="entry name" value="Prefoldin"/>
    <property type="match status" value="1"/>
</dbReference>
<evidence type="ECO:0000313" key="3">
    <source>
        <dbReference type="Proteomes" id="UP000007800"/>
    </source>
</evidence>
<organism evidence="3">
    <name type="scientific">Perkinsus marinus (strain ATCC 50983 / TXsc)</name>
    <dbReference type="NCBI Taxonomy" id="423536"/>
    <lineage>
        <taxon>Eukaryota</taxon>
        <taxon>Sar</taxon>
        <taxon>Alveolata</taxon>
        <taxon>Perkinsozoa</taxon>
        <taxon>Perkinsea</taxon>
        <taxon>Perkinsida</taxon>
        <taxon>Perkinsidae</taxon>
        <taxon>Perkinsus</taxon>
    </lineage>
</organism>
<dbReference type="Proteomes" id="UP000007800">
    <property type="component" value="Unassembled WGS sequence"/>
</dbReference>
<gene>
    <name evidence="2" type="ORF">Pmar_PMAR026840</name>
</gene>
<feature type="compositionally biased region" description="Basic and acidic residues" evidence="1">
    <location>
        <begin position="1"/>
        <end position="29"/>
    </location>
</feature>
<dbReference type="OrthoDB" id="435948at2759"/>
<dbReference type="EMBL" id="GG684995">
    <property type="protein sequence ID" value="EER00514.1"/>
    <property type="molecule type" value="Genomic_DNA"/>
</dbReference>
<keyword evidence="3" id="KW-1185">Reference proteome</keyword>
<dbReference type="RefSeq" id="XP_002767796.1">
    <property type="nucleotide sequence ID" value="XM_002767750.1"/>
</dbReference>
<feature type="region of interest" description="Disordered" evidence="1">
    <location>
        <begin position="1"/>
        <end position="33"/>
    </location>
</feature>
<dbReference type="AlphaFoldDB" id="C5LRX8"/>
<name>C5LRX8_PERM5</name>
<proteinExistence type="predicted"/>
<sequence>MGKPKTRADHAAARERKEEKRARKAEAMQKDAQQVPFESSVHGCFDQWDIDIDGYRSDLIISDSIRRQYYDAEKAYIKMNEQVEKLNARIMYEMREKRLAELSKKHLAEFQEIDDGMPTIDPTCVDEVNRVRFFRPSGRMFVLSDRKEMLDSAESMIKDCEELIPKLKGIHDRFVEKQNEAKRNVQDILEMVQKLGGRAVDKSDSAPT</sequence>
<dbReference type="InParanoid" id="C5LRX8"/>
<reference evidence="2 3" key="1">
    <citation type="submission" date="2008-07" db="EMBL/GenBank/DDBJ databases">
        <authorList>
            <person name="El-Sayed N."/>
            <person name="Caler E."/>
            <person name="Inman J."/>
            <person name="Amedeo P."/>
            <person name="Hass B."/>
            <person name="Wortman J."/>
        </authorList>
    </citation>
    <scope>NUCLEOTIDE SEQUENCE [LARGE SCALE GENOMIC DNA]</scope>
    <source>
        <strain evidence="3">ATCC 50983 / TXsc</strain>
    </source>
</reference>
<evidence type="ECO:0008006" key="4">
    <source>
        <dbReference type="Google" id="ProtNLM"/>
    </source>
</evidence>